<evidence type="ECO:0000313" key="9">
    <source>
        <dbReference type="EMBL" id="PSR93936.1"/>
    </source>
</evidence>
<evidence type="ECO:0000259" key="8">
    <source>
        <dbReference type="PROSITE" id="PS50991"/>
    </source>
</evidence>
<feature type="domain" description="Pyruvate carboxyltransferase" evidence="8">
    <location>
        <begin position="15"/>
        <end position="312"/>
    </location>
</feature>
<dbReference type="Proteomes" id="UP000241462">
    <property type="component" value="Unassembled WGS sequence"/>
</dbReference>
<dbReference type="GO" id="GO:0046951">
    <property type="term" value="P:ketone body biosynthetic process"/>
    <property type="evidence" value="ECO:0007669"/>
    <property type="project" value="TreeGrafter"/>
</dbReference>
<dbReference type="GO" id="GO:0046872">
    <property type="term" value="F:metal ion binding"/>
    <property type="evidence" value="ECO:0007669"/>
    <property type="project" value="UniProtKB-KW"/>
</dbReference>
<dbReference type="GO" id="GO:0006552">
    <property type="term" value="P:L-leucine catabolic process"/>
    <property type="evidence" value="ECO:0007669"/>
    <property type="project" value="TreeGrafter"/>
</dbReference>
<sequence length="360" mass="38236">MASLPAFSHPPAEAVRIVEVSPRDGLQNIPHLVPTPIKIELIRRLVRAGLVNVEATSFVSPKWIPQLADNTEVLRAIAPLLRDTSLRLPVLIPNLRGLDGALGSGVKEVAVFVSASESFSRKNTNCSVEQALDRAREVAVKARREGVAVRGYISCIIECPYDGRTPPSAVLRTAHALLEMGCYEVSLGDTLGTATPRDIEALLSVLLDSTSLGIAPSKLAGHFHDTHGQAVANVLQAYEMGLRTFDASVAGLGGCPFAVVNNSSPSCSTSTSTSTSSSTSPSTSPGNVATEDLVRAFHCRGVATGVNLGELIATGRWISDVLGRENEKSVQVDEAKMLKTKHIGQQQMMTAQEIPVVSVR</sequence>
<reference evidence="9 10" key="1">
    <citation type="journal article" date="2018" name="Mycol. Prog.">
        <title>Coniella lustricola, a new species from submerged detritus.</title>
        <authorList>
            <person name="Raudabaugh D.B."/>
            <person name="Iturriaga T."/>
            <person name="Carver A."/>
            <person name="Mondo S."/>
            <person name="Pangilinan J."/>
            <person name="Lipzen A."/>
            <person name="He G."/>
            <person name="Amirebrahimi M."/>
            <person name="Grigoriev I.V."/>
            <person name="Miller A.N."/>
        </authorList>
    </citation>
    <scope>NUCLEOTIDE SEQUENCE [LARGE SCALE GENOMIC DNA]</scope>
    <source>
        <strain evidence="9 10">B22-T-1</strain>
    </source>
</reference>
<dbReference type="Pfam" id="PF00682">
    <property type="entry name" value="HMGL-like"/>
    <property type="match status" value="1"/>
</dbReference>
<dbReference type="SUPFAM" id="SSF51569">
    <property type="entry name" value="Aldolase"/>
    <property type="match status" value="1"/>
</dbReference>
<evidence type="ECO:0000256" key="4">
    <source>
        <dbReference type="ARBA" id="ARBA00022723"/>
    </source>
</evidence>
<evidence type="ECO:0000256" key="1">
    <source>
        <dbReference type="ARBA" id="ARBA00005143"/>
    </source>
</evidence>
<dbReference type="PROSITE" id="PS50991">
    <property type="entry name" value="PYR_CT"/>
    <property type="match status" value="1"/>
</dbReference>
<dbReference type="AlphaFoldDB" id="A0A2T3AE60"/>
<evidence type="ECO:0000256" key="7">
    <source>
        <dbReference type="SAM" id="MobiDB-lite"/>
    </source>
</evidence>
<evidence type="ECO:0000256" key="6">
    <source>
        <dbReference type="ARBA" id="ARBA00049877"/>
    </source>
</evidence>
<protein>
    <recommendedName>
        <fullName evidence="3">hydroxymethylglutaryl-CoA lyase</fullName>
        <ecNumber evidence="3">4.1.3.4</ecNumber>
    </recommendedName>
</protein>
<dbReference type="EC" id="4.1.3.4" evidence="3"/>
<dbReference type="EMBL" id="KZ678403">
    <property type="protein sequence ID" value="PSR93936.1"/>
    <property type="molecule type" value="Genomic_DNA"/>
</dbReference>
<dbReference type="PANTHER" id="PTHR42738:SF17">
    <property type="entry name" value="HYDROXYMETHYLGLUTARYL-COA LYASE"/>
    <property type="match status" value="1"/>
</dbReference>
<dbReference type="InterPro" id="IPR000891">
    <property type="entry name" value="PYR_CT"/>
</dbReference>
<name>A0A2T3AE60_9PEZI</name>
<dbReference type="GO" id="GO:0004419">
    <property type="term" value="F:hydroxymethylglutaryl-CoA lyase activity"/>
    <property type="evidence" value="ECO:0007669"/>
    <property type="project" value="UniProtKB-EC"/>
</dbReference>
<evidence type="ECO:0000256" key="2">
    <source>
        <dbReference type="ARBA" id="ARBA00009405"/>
    </source>
</evidence>
<proteinExistence type="inferred from homology"/>
<keyword evidence="5 9" id="KW-0456">Lyase</keyword>
<evidence type="ECO:0000256" key="5">
    <source>
        <dbReference type="ARBA" id="ARBA00023239"/>
    </source>
</evidence>
<evidence type="ECO:0000313" key="10">
    <source>
        <dbReference type="Proteomes" id="UP000241462"/>
    </source>
</evidence>
<dbReference type="OrthoDB" id="10253869at2759"/>
<feature type="compositionally biased region" description="Low complexity" evidence="7">
    <location>
        <begin position="266"/>
        <end position="285"/>
    </location>
</feature>
<dbReference type="CDD" id="cd07938">
    <property type="entry name" value="DRE_TIM_HMGL"/>
    <property type="match status" value="1"/>
</dbReference>
<dbReference type="FunFam" id="3.20.20.70:FF:000071">
    <property type="entry name" value="Hydroxymethylglutaryl-CoA lyase"/>
    <property type="match status" value="1"/>
</dbReference>
<comment type="similarity">
    <text evidence="2">Belongs to the HMG-CoA lyase family.</text>
</comment>
<dbReference type="InterPro" id="IPR013785">
    <property type="entry name" value="Aldolase_TIM"/>
</dbReference>
<dbReference type="UniPathway" id="UPA00896">
    <property type="reaction ID" value="UER00863"/>
</dbReference>
<dbReference type="NCBIfam" id="NF004283">
    <property type="entry name" value="PRK05692.1"/>
    <property type="match status" value="1"/>
</dbReference>
<comment type="catalytic activity">
    <reaction evidence="6">
        <text>(3S)-3-hydroxy-3-methylglutaryl-CoA = acetoacetate + acetyl-CoA</text>
        <dbReference type="Rhea" id="RHEA:24404"/>
        <dbReference type="ChEBI" id="CHEBI:13705"/>
        <dbReference type="ChEBI" id="CHEBI:43074"/>
        <dbReference type="ChEBI" id="CHEBI:57288"/>
        <dbReference type="EC" id="4.1.3.4"/>
    </reaction>
</comment>
<evidence type="ECO:0000256" key="3">
    <source>
        <dbReference type="ARBA" id="ARBA00012910"/>
    </source>
</evidence>
<comment type="pathway">
    <text evidence="1">Metabolic intermediate metabolism; (S)-3-hydroxy-3-methylglutaryl-CoA degradation; acetoacetate from (S)-3-hydroxy-3-methylglutaryl-CoA: step 1/1.</text>
</comment>
<keyword evidence="10" id="KW-1185">Reference proteome</keyword>
<accession>A0A2T3AE60</accession>
<dbReference type="Gene3D" id="3.20.20.70">
    <property type="entry name" value="Aldolase class I"/>
    <property type="match status" value="1"/>
</dbReference>
<gene>
    <name evidence="9" type="ORF">BD289DRAFT_364117</name>
</gene>
<dbReference type="InParanoid" id="A0A2T3AE60"/>
<dbReference type="PANTHER" id="PTHR42738">
    <property type="entry name" value="HYDROXYMETHYLGLUTARYL-COA LYASE"/>
    <property type="match status" value="1"/>
</dbReference>
<dbReference type="InterPro" id="IPR043594">
    <property type="entry name" value="HMGL"/>
</dbReference>
<keyword evidence="4" id="KW-0479">Metal-binding</keyword>
<feature type="region of interest" description="Disordered" evidence="7">
    <location>
        <begin position="266"/>
        <end position="287"/>
    </location>
</feature>
<dbReference type="STRING" id="2025994.A0A2T3AE60"/>
<organism evidence="9 10">
    <name type="scientific">Coniella lustricola</name>
    <dbReference type="NCBI Taxonomy" id="2025994"/>
    <lineage>
        <taxon>Eukaryota</taxon>
        <taxon>Fungi</taxon>
        <taxon>Dikarya</taxon>
        <taxon>Ascomycota</taxon>
        <taxon>Pezizomycotina</taxon>
        <taxon>Sordariomycetes</taxon>
        <taxon>Sordariomycetidae</taxon>
        <taxon>Diaporthales</taxon>
        <taxon>Schizoparmaceae</taxon>
        <taxon>Coniella</taxon>
    </lineage>
</organism>